<dbReference type="Proteomes" id="UP000324222">
    <property type="component" value="Unassembled WGS sequence"/>
</dbReference>
<protein>
    <submittedName>
        <fullName evidence="2">Uncharacterized protein</fullName>
    </submittedName>
</protein>
<sequence length="43" mass="3941">MQDWVTARGGGGGGGGGGGEGGGGGGGKRGKSQGNLCFYLLLG</sequence>
<name>A0A5B7HFQ4_PORTR</name>
<comment type="caution">
    <text evidence="2">The sequence shown here is derived from an EMBL/GenBank/DDBJ whole genome shotgun (WGS) entry which is preliminary data.</text>
</comment>
<accession>A0A5B7HFQ4</accession>
<dbReference type="EMBL" id="VSRR010026706">
    <property type="protein sequence ID" value="MPC67748.1"/>
    <property type="molecule type" value="Genomic_DNA"/>
</dbReference>
<feature type="compositionally biased region" description="Gly residues" evidence="1">
    <location>
        <begin position="8"/>
        <end position="27"/>
    </location>
</feature>
<reference evidence="2 3" key="1">
    <citation type="submission" date="2019-05" db="EMBL/GenBank/DDBJ databases">
        <title>Another draft genome of Portunus trituberculatus and its Hox gene families provides insights of decapod evolution.</title>
        <authorList>
            <person name="Jeong J.-H."/>
            <person name="Song I."/>
            <person name="Kim S."/>
            <person name="Choi T."/>
            <person name="Kim D."/>
            <person name="Ryu S."/>
            <person name="Kim W."/>
        </authorList>
    </citation>
    <scope>NUCLEOTIDE SEQUENCE [LARGE SCALE GENOMIC DNA]</scope>
    <source>
        <tissue evidence="2">Muscle</tissue>
    </source>
</reference>
<feature type="region of interest" description="Disordered" evidence="1">
    <location>
        <begin position="1"/>
        <end position="34"/>
    </location>
</feature>
<organism evidence="2 3">
    <name type="scientific">Portunus trituberculatus</name>
    <name type="common">Swimming crab</name>
    <name type="synonym">Neptunus trituberculatus</name>
    <dbReference type="NCBI Taxonomy" id="210409"/>
    <lineage>
        <taxon>Eukaryota</taxon>
        <taxon>Metazoa</taxon>
        <taxon>Ecdysozoa</taxon>
        <taxon>Arthropoda</taxon>
        <taxon>Crustacea</taxon>
        <taxon>Multicrustacea</taxon>
        <taxon>Malacostraca</taxon>
        <taxon>Eumalacostraca</taxon>
        <taxon>Eucarida</taxon>
        <taxon>Decapoda</taxon>
        <taxon>Pleocyemata</taxon>
        <taxon>Brachyura</taxon>
        <taxon>Eubrachyura</taxon>
        <taxon>Portunoidea</taxon>
        <taxon>Portunidae</taxon>
        <taxon>Portuninae</taxon>
        <taxon>Portunus</taxon>
    </lineage>
</organism>
<keyword evidence="3" id="KW-1185">Reference proteome</keyword>
<dbReference type="AlphaFoldDB" id="A0A5B7HFQ4"/>
<gene>
    <name evidence="2" type="ORF">E2C01_061931</name>
</gene>
<evidence type="ECO:0000313" key="2">
    <source>
        <dbReference type="EMBL" id="MPC67748.1"/>
    </source>
</evidence>
<proteinExistence type="predicted"/>
<evidence type="ECO:0000256" key="1">
    <source>
        <dbReference type="SAM" id="MobiDB-lite"/>
    </source>
</evidence>
<evidence type="ECO:0000313" key="3">
    <source>
        <dbReference type="Proteomes" id="UP000324222"/>
    </source>
</evidence>